<gene>
    <name evidence="1" type="ORF">MVEG_11736</name>
</gene>
<accession>A0A086TJH0</accession>
<proteinExistence type="predicted"/>
<reference evidence="1 2" key="1">
    <citation type="submission" date="2011-02" db="EMBL/GenBank/DDBJ databases">
        <title>The Genome Sequence of Mortierella verticillata NRRL 6337.</title>
        <authorList>
            <consortium name="The Broad Institute Genome Sequencing Platform"/>
            <person name="Russ C."/>
            <person name="Cuomo C."/>
            <person name="Burger G."/>
            <person name="Gray M.W."/>
            <person name="Holland P.W.H."/>
            <person name="King N."/>
            <person name="Lang F.B.F."/>
            <person name="Roger A.J."/>
            <person name="Ruiz-Trillo I."/>
            <person name="Young S.K."/>
            <person name="Zeng Q."/>
            <person name="Gargeya S."/>
            <person name="Alvarado L."/>
            <person name="Berlin A."/>
            <person name="Chapman S.B."/>
            <person name="Chen Z."/>
            <person name="Freedman E."/>
            <person name="Gellesch M."/>
            <person name="Goldberg J."/>
            <person name="Griggs A."/>
            <person name="Gujja S."/>
            <person name="Heilman E."/>
            <person name="Heiman D."/>
            <person name="Howarth C."/>
            <person name="Mehta T."/>
            <person name="Neiman D."/>
            <person name="Pearson M."/>
            <person name="Roberts A."/>
            <person name="Saif S."/>
            <person name="Shea T."/>
            <person name="Shenoy N."/>
            <person name="Sisk P."/>
            <person name="Stolte C."/>
            <person name="Sykes S."/>
            <person name="White J."/>
            <person name="Yandava C."/>
            <person name="Haas B."/>
            <person name="Nusbaum C."/>
            <person name="Birren B."/>
        </authorList>
    </citation>
    <scope>NUCLEOTIDE SEQUENCE [LARGE SCALE GENOMIC DNA]</scope>
    <source>
        <strain evidence="1 2">NRRL 6337</strain>
    </source>
</reference>
<keyword evidence="2" id="KW-1185">Reference proteome</keyword>
<dbReference type="OrthoDB" id="2430661at2759"/>
<organism evidence="1 2">
    <name type="scientific">Podila verticillata NRRL 6337</name>
    <dbReference type="NCBI Taxonomy" id="1069443"/>
    <lineage>
        <taxon>Eukaryota</taxon>
        <taxon>Fungi</taxon>
        <taxon>Fungi incertae sedis</taxon>
        <taxon>Mucoromycota</taxon>
        <taxon>Mortierellomycotina</taxon>
        <taxon>Mortierellomycetes</taxon>
        <taxon>Mortierellales</taxon>
        <taxon>Mortierellaceae</taxon>
        <taxon>Podila</taxon>
    </lineage>
</organism>
<protein>
    <submittedName>
        <fullName evidence="1">Uncharacterized protein</fullName>
    </submittedName>
</protein>
<evidence type="ECO:0000313" key="1">
    <source>
        <dbReference type="EMBL" id="KFH62097.1"/>
    </source>
</evidence>
<dbReference type="Proteomes" id="UP000243308">
    <property type="component" value="Unassembled WGS sequence"/>
</dbReference>
<dbReference type="AlphaFoldDB" id="A0A086TJH0"/>
<evidence type="ECO:0000313" key="2">
    <source>
        <dbReference type="Proteomes" id="UP000243308"/>
    </source>
</evidence>
<dbReference type="EMBL" id="KN042433">
    <property type="protein sequence ID" value="KFH62097.1"/>
    <property type="molecule type" value="Genomic_DNA"/>
</dbReference>
<sequence length="194" mass="21562">MTDVTAGIYLGSPPEDPDAAMRKVFANRENQQDGLGSILGFCQHEAGFMIGNTDTEGFRKQLASFEPVLWVQDSSVMMPMQDTKDAVIRTVQAFLERVPDKSKFATFVSRIQENTTSVLVNFCIQQDGDYLALFLSKITIMGNSQNMIGVCAYDIWAVNRNEMANRADELVARINKKDSIDDWVNGICSPGYGN</sequence>
<name>A0A086TJH0_9FUNG</name>